<evidence type="ECO:0000259" key="7">
    <source>
        <dbReference type="PROSITE" id="PS51194"/>
    </source>
</evidence>
<dbReference type="InterPro" id="IPR001650">
    <property type="entry name" value="Helicase_C-like"/>
</dbReference>
<keyword evidence="3 9" id="KW-0347">Helicase</keyword>
<dbReference type="InterPro" id="IPR044742">
    <property type="entry name" value="DEAD/DEAH_RhlB"/>
</dbReference>
<evidence type="ECO:0000256" key="5">
    <source>
        <dbReference type="PROSITE-ProRule" id="PRU00552"/>
    </source>
</evidence>
<dbReference type="InterPro" id="IPR014001">
    <property type="entry name" value="Helicase_ATP-bd"/>
</dbReference>
<dbReference type="InterPro" id="IPR014014">
    <property type="entry name" value="RNA_helicase_DEAD_Q_motif"/>
</dbReference>
<dbReference type="Proteomes" id="UP001363151">
    <property type="component" value="Unassembled WGS sequence"/>
</dbReference>
<proteinExistence type="predicted"/>
<dbReference type="CDD" id="cd00268">
    <property type="entry name" value="DEADc"/>
    <property type="match status" value="1"/>
</dbReference>
<dbReference type="PROSITE" id="PS51194">
    <property type="entry name" value="HELICASE_CTER"/>
    <property type="match status" value="1"/>
</dbReference>
<evidence type="ECO:0000313" key="9">
    <source>
        <dbReference type="EMBL" id="KAK7248483.1"/>
    </source>
</evidence>
<keyword evidence="4" id="KW-0067">ATP-binding</keyword>
<keyword evidence="10" id="KW-1185">Reference proteome</keyword>
<evidence type="ECO:0000256" key="3">
    <source>
        <dbReference type="ARBA" id="ARBA00022806"/>
    </source>
</evidence>
<dbReference type="PANTHER" id="PTHR47963">
    <property type="entry name" value="DEAD-BOX ATP-DEPENDENT RNA HELICASE 47, MITOCHONDRIAL"/>
    <property type="match status" value="1"/>
</dbReference>
<organism evidence="9 10">
    <name type="scientific">Aureococcus anophagefferens</name>
    <name type="common">Harmful bloom alga</name>
    <dbReference type="NCBI Taxonomy" id="44056"/>
    <lineage>
        <taxon>Eukaryota</taxon>
        <taxon>Sar</taxon>
        <taxon>Stramenopiles</taxon>
        <taxon>Ochrophyta</taxon>
        <taxon>Pelagophyceae</taxon>
        <taxon>Pelagomonadales</taxon>
        <taxon>Pelagomonadaceae</taxon>
        <taxon>Aureococcus</taxon>
    </lineage>
</organism>
<dbReference type="PROSITE" id="PS51195">
    <property type="entry name" value="Q_MOTIF"/>
    <property type="match status" value="1"/>
</dbReference>
<dbReference type="InterPro" id="IPR050547">
    <property type="entry name" value="DEAD_box_RNA_helicases"/>
</dbReference>
<keyword evidence="2" id="KW-0378">Hydrolase</keyword>
<dbReference type="Gene3D" id="3.40.50.300">
    <property type="entry name" value="P-loop containing nucleotide triphosphate hydrolases"/>
    <property type="match status" value="2"/>
</dbReference>
<evidence type="ECO:0000256" key="2">
    <source>
        <dbReference type="ARBA" id="ARBA00022801"/>
    </source>
</evidence>
<evidence type="ECO:0000313" key="10">
    <source>
        <dbReference type="Proteomes" id="UP001363151"/>
    </source>
</evidence>
<dbReference type="SMART" id="SM00487">
    <property type="entry name" value="DEXDc"/>
    <property type="match status" value="1"/>
</dbReference>
<keyword evidence="1" id="KW-0547">Nucleotide-binding</keyword>
<evidence type="ECO:0000256" key="1">
    <source>
        <dbReference type="ARBA" id="ARBA00022741"/>
    </source>
</evidence>
<dbReference type="GO" id="GO:0004386">
    <property type="term" value="F:helicase activity"/>
    <property type="evidence" value="ECO:0007669"/>
    <property type="project" value="UniProtKB-KW"/>
</dbReference>
<feature type="domain" description="Helicase C-terminal" evidence="7">
    <location>
        <begin position="278"/>
        <end position="427"/>
    </location>
</feature>
<sequence>MFAIFAALLCGAAALQPTWQSLNLPPPIVQALTSTDDYATPTAVQAETIPVALDGHDCLIHAQTGSGKTLAYLAPLFARVDASRQTTQAVVIVPTRELGLQVARVARRLASALPAAPDGKPVMVMSLLDGSSHRRQRAWAWAEPPHVVVGNAKSVHGMAANGGLRCADAVRYVVVDEVDAFLDPAKSDDRAALHAFLVGDLENGADGAGANREFRENRQTVFATASLEQPRHLAERLASMRWSKKAPSYVRVGAAEATPGSLSHFSAVVPDKGAKLAVLRKMLRDVKRSSTRFAAIVFFDERRPLQAIADKLEQADGVACAVLDGRDDLSSRKREVDAYTAGDVDVLLCTDLAARGLDAPRTTLVVQFDFPGDATAYLHRAGRAARLGRAGAVLTLLEAREAFALERLANYLRVDVDAVDVSRDGAARLVVDNHG</sequence>
<evidence type="ECO:0000259" key="8">
    <source>
        <dbReference type="PROSITE" id="PS51195"/>
    </source>
</evidence>
<dbReference type="Pfam" id="PF00271">
    <property type="entry name" value="Helicase_C"/>
    <property type="match status" value="1"/>
</dbReference>
<name>A0ABR1G5R3_AURAN</name>
<feature type="domain" description="Helicase ATP-binding" evidence="6">
    <location>
        <begin position="49"/>
        <end position="245"/>
    </location>
</feature>
<dbReference type="CDD" id="cd18787">
    <property type="entry name" value="SF2_C_DEAD"/>
    <property type="match status" value="1"/>
</dbReference>
<comment type="caution">
    <text evidence="9">The sequence shown here is derived from an EMBL/GenBank/DDBJ whole genome shotgun (WGS) entry which is preliminary data.</text>
</comment>
<accession>A0ABR1G5R3</accession>
<dbReference type="Pfam" id="PF00270">
    <property type="entry name" value="DEAD"/>
    <property type="match status" value="1"/>
</dbReference>
<dbReference type="SMART" id="SM00490">
    <property type="entry name" value="HELICc"/>
    <property type="match status" value="1"/>
</dbReference>
<dbReference type="InterPro" id="IPR011545">
    <property type="entry name" value="DEAD/DEAH_box_helicase_dom"/>
</dbReference>
<dbReference type="InterPro" id="IPR027417">
    <property type="entry name" value="P-loop_NTPase"/>
</dbReference>
<reference evidence="9 10" key="1">
    <citation type="submission" date="2024-03" db="EMBL/GenBank/DDBJ databases">
        <title>Aureococcus anophagefferens CCMP1851 and Kratosvirus quantuckense: Draft genome of a second virus-susceptible host strain in the model system.</title>
        <authorList>
            <person name="Chase E."/>
            <person name="Truchon A.R."/>
            <person name="Schepens W."/>
            <person name="Wilhelm S.W."/>
        </authorList>
    </citation>
    <scope>NUCLEOTIDE SEQUENCE [LARGE SCALE GENOMIC DNA]</scope>
    <source>
        <strain evidence="9 10">CCMP1851</strain>
    </source>
</reference>
<dbReference type="PROSITE" id="PS51192">
    <property type="entry name" value="HELICASE_ATP_BIND_1"/>
    <property type="match status" value="1"/>
</dbReference>
<dbReference type="EMBL" id="JBBJCI010000096">
    <property type="protein sequence ID" value="KAK7248483.1"/>
    <property type="molecule type" value="Genomic_DNA"/>
</dbReference>
<evidence type="ECO:0000259" key="6">
    <source>
        <dbReference type="PROSITE" id="PS51192"/>
    </source>
</evidence>
<dbReference type="PANTHER" id="PTHR47963:SF10">
    <property type="entry name" value="ATP-DEPENDENT RNA HELICASE DDX6_DHH1"/>
    <property type="match status" value="1"/>
</dbReference>
<protein>
    <submittedName>
        <fullName evidence="9">Helicase</fullName>
    </submittedName>
</protein>
<evidence type="ECO:0000256" key="4">
    <source>
        <dbReference type="ARBA" id="ARBA00022840"/>
    </source>
</evidence>
<feature type="domain" description="DEAD-box RNA helicase Q" evidence="8">
    <location>
        <begin position="17"/>
        <end position="46"/>
    </location>
</feature>
<dbReference type="SUPFAM" id="SSF52540">
    <property type="entry name" value="P-loop containing nucleoside triphosphate hydrolases"/>
    <property type="match status" value="1"/>
</dbReference>
<gene>
    <name evidence="9" type="ORF">SO694_00168046</name>
</gene>
<feature type="short sequence motif" description="Q motif" evidence="5">
    <location>
        <begin position="17"/>
        <end position="46"/>
    </location>
</feature>